<dbReference type="Gene3D" id="3.30.350.10">
    <property type="entry name" value="Subtilisin inhibitor-like"/>
    <property type="match status" value="1"/>
</dbReference>
<organism evidence="3 4">
    <name type="scientific">Choanephora cucurbitarum</name>
    <dbReference type="NCBI Taxonomy" id="101091"/>
    <lineage>
        <taxon>Eukaryota</taxon>
        <taxon>Fungi</taxon>
        <taxon>Fungi incertae sedis</taxon>
        <taxon>Mucoromycota</taxon>
        <taxon>Mucoromycotina</taxon>
        <taxon>Mucoromycetes</taxon>
        <taxon>Mucorales</taxon>
        <taxon>Mucorineae</taxon>
        <taxon>Choanephoraceae</taxon>
        <taxon>Choanephoroideae</taxon>
        <taxon>Choanephora</taxon>
    </lineage>
</organism>
<dbReference type="EMBL" id="LUGH01000271">
    <property type="protein sequence ID" value="OBZ86788.1"/>
    <property type="molecule type" value="Genomic_DNA"/>
</dbReference>
<sequence length="138" mass="15308">MYKLVLSTLAFCALSVLANPLEVIDPVPDKNSEKIDLVVMTSPVFPHPPAHLFCDPVGLHFRNATEICKLLKNVDSNFEGLAPVECKDPGVPVEIWMHGLLNGEEVHFEKRFHDFCHAKKHLGLLAEGLLPLPSTLPH</sequence>
<evidence type="ECO:0000313" key="4">
    <source>
        <dbReference type="Proteomes" id="UP000093000"/>
    </source>
</evidence>
<proteinExistence type="predicted"/>
<dbReference type="InParanoid" id="A0A1C7NCP9"/>
<evidence type="ECO:0000256" key="1">
    <source>
        <dbReference type="SAM" id="SignalP"/>
    </source>
</evidence>
<name>A0A1C7NCP9_9FUNG</name>
<gene>
    <name evidence="3" type="ORF">A0J61_05149</name>
</gene>
<comment type="caution">
    <text evidence="3">The sequence shown here is derived from an EMBL/GenBank/DDBJ whole genome shotgun (WGS) entry which is preliminary data.</text>
</comment>
<dbReference type="InterPro" id="IPR036819">
    <property type="entry name" value="Subtilisin_inhibitor-like_sf"/>
</dbReference>
<keyword evidence="1" id="KW-0732">Signal</keyword>
<feature type="chain" id="PRO_5008889629" description="Subtilisin inhibitor domain-containing protein" evidence="1">
    <location>
        <begin position="19"/>
        <end position="138"/>
    </location>
</feature>
<dbReference type="Proteomes" id="UP000093000">
    <property type="component" value="Unassembled WGS sequence"/>
</dbReference>
<dbReference type="OrthoDB" id="10347487at2759"/>
<evidence type="ECO:0000313" key="3">
    <source>
        <dbReference type="EMBL" id="OBZ86788.1"/>
    </source>
</evidence>
<accession>A0A1C7NCP9</accession>
<feature type="signal peptide" evidence="1">
    <location>
        <begin position="1"/>
        <end position="18"/>
    </location>
</feature>
<dbReference type="Pfam" id="PF00720">
    <property type="entry name" value="SSI"/>
    <property type="match status" value="1"/>
</dbReference>
<feature type="domain" description="Subtilisin inhibitor" evidence="2">
    <location>
        <begin position="50"/>
        <end position="113"/>
    </location>
</feature>
<dbReference type="GO" id="GO:0004867">
    <property type="term" value="F:serine-type endopeptidase inhibitor activity"/>
    <property type="evidence" value="ECO:0007669"/>
    <property type="project" value="InterPro"/>
</dbReference>
<dbReference type="SUPFAM" id="SSF55399">
    <property type="entry name" value="Subtilisin inhibitor"/>
    <property type="match status" value="1"/>
</dbReference>
<protein>
    <recommendedName>
        <fullName evidence="2">Subtilisin inhibitor domain-containing protein</fullName>
    </recommendedName>
</protein>
<dbReference type="InterPro" id="IPR023549">
    <property type="entry name" value="Subtilisin_inhibitor"/>
</dbReference>
<evidence type="ECO:0000259" key="2">
    <source>
        <dbReference type="Pfam" id="PF00720"/>
    </source>
</evidence>
<reference evidence="3 4" key="1">
    <citation type="submission" date="2016-03" db="EMBL/GenBank/DDBJ databases">
        <title>Choanephora cucurbitarum.</title>
        <authorList>
            <person name="Min B."/>
            <person name="Park H."/>
            <person name="Park J.-H."/>
            <person name="Shin H.-D."/>
            <person name="Choi I.-G."/>
        </authorList>
    </citation>
    <scope>NUCLEOTIDE SEQUENCE [LARGE SCALE GENOMIC DNA]</scope>
    <source>
        <strain evidence="3 4">KUS-F28377</strain>
    </source>
</reference>
<dbReference type="AlphaFoldDB" id="A0A1C7NCP9"/>
<keyword evidence="4" id="KW-1185">Reference proteome</keyword>